<evidence type="ECO:0000259" key="12">
    <source>
        <dbReference type="Pfam" id="PF00763"/>
    </source>
</evidence>
<gene>
    <name evidence="15" type="primary">LOC109010465</name>
</gene>
<dbReference type="GeneID" id="109010465"/>
<dbReference type="InterPro" id="IPR020631">
    <property type="entry name" value="THF_DH/CycHdrlase_NAD-bd_dom"/>
</dbReference>
<dbReference type="Pfam" id="PF02882">
    <property type="entry name" value="THF_DHG_CYH_C"/>
    <property type="match status" value="1"/>
</dbReference>
<dbReference type="GO" id="GO:0004488">
    <property type="term" value="F:methylenetetrahydrofolate dehydrogenase (NADP+) activity"/>
    <property type="evidence" value="ECO:0000318"/>
    <property type="project" value="GO_Central"/>
</dbReference>
<keyword evidence="14" id="KW-1185">Reference proteome</keyword>
<feature type="domain" description="Tetrahydrofolate dehydrogenase/cyclohydrolase catalytic" evidence="12">
    <location>
        <begin position="65"/>
        <end position="180"/>
    </location>
</feature>
<dbReference type="GO" id="GO:0004477">
    <property type="term" value="F:methenyltetrahydrofolate cyclohydrolase activity"/>
    <property type="evidence" value="ECO:0000318"/>
    <property type="project" value="GO_Central"/>
</dbReference>
<evidence type="ECO:0000256" key="3">
    <source>
        <dbReference type="ARBA" id="ARBA00022563"/>
    </source>
</evidence>
<dbReference type="PRINTS" id="PR00085">
    <property type="entry name" value="THFDHDRGNASE"/>
</dbReference>
<dbReference type="InterPro" id="IPR020630">
    <property type="entry name" value="THF_DH/CycHdrlase_cat_dom"/>
</dbReference>
<evidence type="ECO:0000256" key="10">
    <source>
        <dbReference type="ARBA" id="ARBA00058319"/>
    </source>
</evidence>
<dbReference type="PANTHER" id="PTHR48099">
    <property type="entry name" value="C-1-TETRAHYDROFOLATE SYNTHASE, CYTOPLASMIC-RELATED"/>
    <property type="match status" value="1"/>
</dbReference>
<dbReference type="GO" id="GO:0009853">
    <property type="term" value="P:photorespiration"/>
    <property type="evidence" value="ECO:0007669"/>
    <property type="project" value="UniProtKB-KW"/>
</dbReference>
<keyword evidence="7" id="KW-0601">Photorespiration</keyword>
<dbReference type="InterPro" id="IPR036291">
    <property type="entry name" value="NAD(P)-bd_dom_sf"/>
</dbReference>
<dbReference type="Gene3D" id="3.40.50.720">
    <property type="entry name" value="NAD(P)-binding Rossmann-like Domain"/>
    <property type="match status" value="1"/>
</dbReference>
<sequence>MRGVGNWVCVVRRGLGRRVRYSPCRSPQYPTVLGPNFPDVWIPSTNTHRPQSSAIFPKGQTAAIIDGNFIAHDIKSRIADEIRRTKAVTGKCPGLAVVLVGKRRDSRTFINIKLKACEEVGIATLIAELPETCTESELLHVVSGFNEDTSVHGIIVQLPLPRHLDEEKVMTFVSPEKDVDGFHPLNMGNLAMRGREPLFVPCAPKGCLELLLRLGVEIIGKKSVVIGRSKMVGLPTSFLLQRHHATVTTVHAFTNNPEQITSKADIVVSDVGIPNMVRGNWLKPGAVVIDMGNNLVKDPSSRRGYRVTGDVCYEEAIKVVSAITPVPGGVGPVTISMLLSNTLDSAKRAFGFTS</sequence>
<evidence type="ECO:0000256" key="6">
    <source>
        <dbReference type="ARBA" id="ARBA00023002"/>
    </source>
</evidence>
<dbReference type="FunFam" id="3.40.50.720:FF:000006">
    <property type="entry name" value="Bifunctional protein FolD"/>
    <property type="match status" value="1"/>
</dbReference>
<protein>
    <submittedName>
        <fullName evidence="15">Bifunctional protein FolD 1, mitochondrial-like isoform X1</fullName>
    </submittedName>
</protein>
<comment type="similarity">
    <text evidence="11">Belongs to the tetrahydrofolate dehydrogenase/cyclohydrolase family.</text>
</comment>
<evidence type="ECO:0000256" key="2">
    <source>
        <dbReference type="ARBA" id="ARBA00011738"/>
    </source>
</evidence>
<evidence type="ECO:0000256" key="4">
    <source>
        <dbReference type="ARBA" id="ARBA00022801"/>
    </source>
</evidence>
<dbReference type="FunFam" id="3.40.50.10860:FF:000005">
    <property type="entry name" value="C-1-tetrahydrofolate synthase, cytoplasmic, putative"/>
    <property type="match status" value="1"/>
</dbReference>
<dbReference type="AlphaFoldDB" id="A0A2I4GSI7"/>
<name>A0A2I4GSI7_JUGRE</name>
<comment type="catalytic activity">
    <reaction evidence="9">
        <text>(6R)-5,10-methylene-5,6,7,8-tetrahydrofolate + NADP(+) = (6R)-5,10-methenyltetrahydrofolate + NADPH</text>
        <dbReference type="Rhea" id="RHEA:22812"/>
        <dbReference type="ChEBI" id="CHEBI:15636"/>
        <dbReference type="ChEBI" id="CHEBI:57455"/>
        <dbReference type="ChEBI" id="CHEBI:57783"/>
        <dbReference type="ChEBI" id="CHEBI:58349"/>
        <dbReference type="EC" id="1.5.1.5"/>
    </reaction>
</comment>
<evidence type="ECO:0000256" key="11">
    <source>
        <dbReference type="ARBA" id="ARBA00061364"/>
    </source>
</evidence>
<evidence type="ECO:0000256" key="1">
    <source>
        <dbReference type="ARBA" id="ARBA00004777"/>
    </source>
</evidence>
<comment type="function">
    <text evidence="10">Catalyzes the oxidation of 5,10-methylenetetrahydrofolate to 5,10-methenyltetrahydrofolate and then the hydrolysis of 5,10-methenyltetrahydrofolate to 10-formyltetrahydrofolate.</text>
</comment>
<feature type="domain" description="Tetrahydrofolate dehydrogenase/cyclohydrolase NAD(P)-binding" evidence="13">
    <location>
        <begin position="201"/>
        <end position="349"/>
    </location>
</feature>
<evidence type="ECO:0000313" key="15">
    <source>
        <dbReference type="RefSeq" id="XP_018846857.2"/>
    </source>
</evidence>
<keyword evidence="5" id="KW-0521">NADP</keyword>
<comment type="subunit">
    <text evidence="2">Homodimer.</text>
</comment>
<dbReference type="KEGG" id="jre:109010465"/>
<dbReference type="PANTHER" id="PTHR48099:SF13">
    <property type="entry name" value="METHYLENETETRAHYDROFOLATE DEHYDROGENASE"/>
    <property type="match status" value="1"/>
</dbReference>
<dbReference type="OrthoDB" id="5126881at2759"/>
<keyword evidence="6" id="KW-0560">Oxidoreductase</keyword>
<dbReference type="Proteomes" id="UP000235220">
    <property type="component" value="Chromosome 7"/>
</dbReference>
<evidence type="ECO:0000313" key="14">
    <source>
        <dbReference type="Proteomes" id="UP000235220"/>
    </source>
</evidence>
<dbReference type="RefSeq" id="XP_018846857.2">
    <property type="nucleotide sequence ID" value="XM_018991312.2"/>
</dbReference>
<organism evidence="14 15">
    <name type="scientific">Juglans regia</name>
    <name type="common">English walnut</name>
    <dbReference type="NCBI Taxonomy" id="51240"/>
    <lineage>
        <taxon>Eukaryota</taxon>
        <taxon>Viridiplantae</taxon>
        <taxon>Streptophyta</taxon>
        <taxon>Embryophyta</taxon>
        <taxon>Tracheophyta</taxon>
        <taxon>Spermatophyta</taxon>
        <taxon>Magnoliopsida</taxon>
        <taxon>eudicotyledons</taxon>
        <taxon>Gunneridae</taxon>
        <taxon>Pentapetalae</taxon>
        <taxon>rosids</taxon>
        <taxon>fabids</taxon>
        <taxon>Fagales</taxon>
        <taxon>Juglandaceae</taxon>
        <taxon>Juglans</taxon>
    </lineage>
</organism>
<evidence type="ECO:0000256" key="9">
    <source>
        <dbReference type="ARBA" id="ARBA00052194"/>
    </source>
</evidence>
<dbReference type="Gramene" id="Jr07_20440_p1">
    <property type="protein sequence ID" value="cds.Jr07_20440_p1"/>
    <property type="gene ID" value="Jr07_20440"/>
</dbReference>
<keyword evidence="4" id="KW-0378">Hydrolase</keyword>
<evidence type="ECO:0000256" key="8">
    <source>
        <dbReference type="ARBA" id="ARBA00023268"/>
    </source>
</evidence>
<keyword evidence="8" id="KW-0511">Multifunctional enzyme</keyword>
<dbReference type="GO" id="GO:0005829">
    <property type="term" value="C:cytosol"/>
    <property type="evidence" value="ECO:0000318"/>
    <property type="project" value="GO_Central"/>
</dbReference>
<dbReference type="Pfam" id="PF00763">
    <property type="entry name" value="THF_DHG_CYH"/>
    <property type="match status" value="1"/>
</dbReference>
<dbReference type="Gene3D" id="3.40.50.10860">
    <property type="entry name" value="Leucine Dehydrogenase, chain A, domain 1"/>
    <property type="match status" value="1"/>
</dbReference>
<accession>A0A2I4GSI7</accession>
<evidence type="ECO:0000256" key="5">
    <source>
        <dbReference type="ARBA" id="ARBA00022857"/>
    </source>
</evidence>
<evidence type="ECO:0000256" key="7">
    <source>
        <dbReference type="ARBA" id="ARBA00023238"/>
    </source>
</evidence>
<keyword evidence="3" id="KW-0554">One-carbon metabolism</keyword>
<dbReference type="HAMAP" id="MF_01576">
    <property type="entry name" value="THF_DHG_CYH"/>
    <property type="match status" value="1"/>
</dbReference>
<dbReference type="SUPFAM" id="SSF53223">
    <property type="entry name" value="Aminoacid dehydrogenase-like, N-terminal domain"/>
    <property type="match status" value="1"/>
</dbReference>
<dbReference type="InterPro" id="IPR000672">
    <property type="entry name" value="THF_DH/CycHdrlase"/>
</dbReference>
<comment type="pathway">
    <text evidence="1">One-carbon metabolism; tetrahydrofolate interconversion.</text>
</comment>
<proteinExistence type="inferred from homology"/>
<dbReference type="STRING" id="51240.A0A2I4GSI7"/>
<dbReference type="InterPro" id="IPR046346">
    <property type="entry name" value="Aminoacid_DH-like_N_sf"/>
</dbReference>
<dbReference type="SUPFAM" id="SSF51735">
    <property type="entry name" value="NAD(P)-binding Rossmann-fold domains"/>
    <property type="match status" value="1"/>
</dbReference>
<dbReference type="CDD" id="cd01080">
    <property type="entry name" value="NAD_bind_m-THF_DH_Cyclohyd"/>
    <property type="match status" value="1"/>
</dbReference>
<dbReference type="GO" id="GO:0035999">
    <property type="term" value="P:tetrahydrofolate interconversion"/>
    <property type="evidence" value="ECO:0000318"/>
    <property type="project" value="GO_Central"/>
</dbReference>
<evidence type="ECO:0000259" key="13">
    <source>
        <dbReference type="Pfam" id="PF02882"/>
    </source>
</evidence>
<reference evidence="15" key="1">
    <citation type="submission" date="2025-08" db="UniProtKB">
        <authorList>
            <consortium name="RefSeq"/>
        </authorList>
    </citation>
    <scope>IDENTIFICATION</scope>
    <source>
        <tissue evidence="15">Leaves</tissue>
    </source>
</reference>